<accession>A0A4C1WHW2</accession>
<organism evidence="1 2">
    <name type="scientific">Eumeta variegata</name>
    <name type="common">Bagworm moth</name>
    <name type="synonym">Eumeta japonica</name>
    <dbReference type="NCBI Taxonomy" id="151549"/>
    <lineage>
        <taxon>Eukaryota</taxon>
        <taxon>Metazoa</taxon>
        <taxon>Ecdysozoa</taxon>
        <taxon>Arthropoda</taxon>
        <taxon>Hexapoda</taxon>
        <taxon>Insecta</taxon>
        <taxon>Pterygota</taxon>
        <taxon>Neoptera</taxon>
        <taxon>Endopterygota</taxon>
        <taxon>Lepidoptera</taxon>
        <taxon>Glossata</taxon>
        <taxon>Ditrysia</taxon>
        <taxon>Tineoidea</taxon>
        <taxon>Psychidae</taxon>
        <taxon>Oiketicinae</taxon>
        <taxon>Eumeta</taxon>
    </lineage>
</organism>
<proteinExistence type="predicted"/>
<dbReference type="AlphaFoldDB" id="A0A4C1WHW2"/>
<dbReference type="Proteomes" id="UP000299102">
    <property type="component" value="Unassembled WGS sequence"/>
</dbReference>
<keyword evidence="2" id="KW-1185">Reference proteome</keyword>
<sequence>MYYHKGNSGCRYLVAVNLSIRIRVPFDIARRARRLAANTLAIFSDKLNTQYGTSLSKIRQMIEISFQGVIIGDVFGGLNFKSIYFVDHFRPEP</sequence>
<name>A0A4C1WHW2_EUMVA</name>
<comment type="caution">
    <text evidence="1">The sequence shown here is derived from an EMBL/GenBank/DDBJ whole genome shotgun (WGS) entry which is preliminary data.</text>
</comment>
<evidence type="ECO:0000313" key="1">
    <source>
        <dbReference type="EMBL" id="GBP49717.1"/>
    </source>
</evidence>
<reference evidence="1 2" key="1">
    <citation type="journal article" date="2019" name="Commun. Biol.">
        <title>The bagworm genome reveals a unique fibroin gene that provides high tensile strength.</title>
        <authorList>
            <person name="Kono N."/>
            <person name="Nakamura H."/>
            <person name="Ohtoshi R."/>
            <person name="Tomita M."/>
            <person name="Numata K."/>
            <person name="Arakawa K."/>
        </authorList>
    </citation>
    <scope>NUCLEOTIDE SEQUENCE [LARGE SCALE GENOMIC DNA]</scope>
</reference>
<evidence type="ECO:0000313" key="2">
    <source>
        <dbReference type="Proteomes" id="UP000299102"/>
    </source>
</evidence>
<protein>
    <submittedName>
        <fullName evidence="1">Uncharacterized protein</fullName>
    </submittedName>
</protein>
<gene>
    <name evidence="1" type="ORF">EVAR_33471_1</name>
</gene>
<dbReference type="EMBL" id="BGZK01000551">
    <property type="protein sequence ID" value="GBP49717.1"/>
    <property type="molecule type" value="Genomic_DNA"/>
</dbReference>